<feature type="domain" description="RES" evidence="1">
    <location>
        <begin position="15"/>
        <end position="143"/>
    </location>
</feature>
<gene>
    <name evidence="2" type="ORF">EZE20_05685</name>
</gene>
<organism evidence="2 3">
    <name type="scientific">Arundinibacter roseus</name>
    <dbReference type="NCBI Taxonomy" id="2070510"/>
    <lineage>
        <taxon>Bacteria</taxon>
        <taxon>Pseudomonadati</taxon>
        <taxon>Bacteroidota</taxon>
        <taxon>Cytophagia</taxon>
        <taxon>Cytophagales</taxon>
        <taxon>Spirosomataceae</taxon>
        <taxon>Arundinibacter</taxon>
    </lineage>
</organism>
<dbReference type="Pfam" id="PF08808">
    <property type="entry name" value="RES"/>
    <property type="match status" value="1"/>
</dbReference>
<comment type="caution">
    <text evidence="2">The sequence shown here is derived from an EMBL/GenBank/DDBJ whole genome shotgun (WGS) entry which is preliminary data.</text>
</comment>
<dbReference type="SMART" id="SM00953">
    <property type="entry name" value="RES"/>
    <property type="match status" value="1"/>
</dbReference>
<proteinExistence type="predicted"/>
<dbReference type="InterPro" id="IPR014914">
    <property type="entry name" value="RES_dom"/>
</dbReference>
<keyword evidence="3" id="KW-1185">Reference proteome</keyword>
<dbReference type="OrthoDB" id="9789501at2"/>
<evidence type="ECO:0000259" key="1">
    <source>
        <dbReference type="SMART" id="SM00953"/>
    </source>
</evidence>
<dbReference type="EMBL" id="SMJU01000003">
    <property type="protein sequence ID" value="TDB67437.1"/>
    <property type="molecule type" value="Genomic_DNA"/>
</dbReference>
<dbReference type="RefSeq" id="WP_132115416.1">
    <property type="nucleotide sequence ID" value="NZ_SMJU01000003.1"/>
</dbReference>
<protein>
    <submittedName>
        <fullName evidence="2">RES domain-containing protein</fullName>
    </submittedName>
</protein>
<name>A0A4R4KH92_9BACT</name>
<evidence type="ECO:0000313" key="2">
    <source>
        <dbReference type="EMBL" id="TDB67437.1"/>
    </source>
</evidence>
<accession>A0A4R4KH92</accession>
<sequence>MRVYRIEREKYLEVTLQGIGAALTEGYRWNSLNTYLVYTAESRALATLEVSVHLDLSEDLPTDRYYVEIDIPAEVSMLELSIEDLPENWDAKPPTLETQFIGDDFVIENAAAVLKVPSSIVPPEFNYLINPKHPDSAKIKVISKVPLKFDQRLMQGRKNSEK</sequence>
<dbReference type="Proteomes" id="UP000295706">
    <property type="component" value="Unassembled WGS sequence"/>
</dbReference>
<evidence type="ECO:0000313" key="3">
    <source>
        <dbReference type="Proteomes" id="UP000295706"/>
    </source>
</evidence>
<dbReference type="AlphaFoldDB" id="A0A4R4KH92"/>
<reference evidence="2 3" key="1">
    <citation type="submission" date="2019-02" db="EMBL/GenBank/DDBJ databases">
        <title>Arundinibacter roseus gen. nov., sp. nov., a new member of the family Cytophagaceae.</title>
        <authorList>
            <person name="Szuroczki S."/>
            <person name="Khayer B."/>
            <person name="Sproer C."/>
            <person name="Toumi M."/>
            <person name="Szabo A."/>
            <person name="Felfoldi T."/>
            <person name="Schumann P."/>
            <person name="Toth E."/>
        </authorList>
    </citation>
    <scope>NUCLEOTIDE SEQUENCE [LARGE SCALE GENOMIC DNA]</scope>
    <source>
        <strain evidence="2 3">DMA-k-7a</strain>
    </source>
</reference>